<dbReference type="Proteomes" id="UP000641932">
    <property type="component" value="Unassembled WGS sequence"/>
</dbReference>
<feature type="region of interest" description="Disordered" evidence="5">
    <location>
        <begin position="100"/>
        <end position="160"/>
    </location>
</feature>
<name>A0A917ZS54_9ACTN</name>
<feature type="compositionally biased region" description="Basic and acidic residues" evidence="5">
    <location>
        <begin position="121"/>
        <end position="136"/>
    </location>
</feature>
<dbReference type="Gene3D" id="3.90.1720.10">
    <property type="entry name" value="endopeptidase domain like (from Nostoc punctiforme)"/>
    <property type="match status" value="1"/>
</dbReference>
<dbReference type="InterPro" id="IPR051202">
    <property type="entry name" value="Peptidase_C40"/>
</dbReference>
<feature type="compositionally biased region" description="Basic residues" evidence="5">
    <location>
        <begin position="106"/>
        <end position="120"/>
    </location>
</feature>
<dbReference type="AlphaFoldDB" id="A0A917ZS54"/>
<keyword evidence="2" id="KW-0645">Protease</keyword>
<organism evidence="7 8">
    <name type="scientific">Wenjunlia tyrosinilytica</name>
    <dbReference type="NCBI Taxonomy" id="1544741"/>
    <lineage>
        <taxon>Bacteria</taxon>
        <taxon>Bacillati</taxon>
        <taxon>Actinomycetota</taxon>
        <taxon>Actinomycetes</taxon>
        <taxon>Kitasatosporales</taxon>
        <taxon>Streptomycetaceae</taxon>
        <taxon>Wenjunlia</taxon>
    </lineage>
</organism>
<evidence type="ECO:0000256" key="1">
    <source>
        <dbReference type="ARBA" id="ARBA00007074"/>
    </source>
</evidence>
<evidence type="ECO:0000259" key="6">
    <source>
        <dbReference type="PROSITE" id="PS51935"/>
    </source>
</evidence>
<reference evidence="7" key="2">
    <citation type="submission" date="2020-09" db="EMBL/GenBank/DDBJ databases">
        <authorList>
            <person name="Sun Q."/>
            <person name="Zhou Y."/>
        </authorList>
    </citation>
    <scope>NUCLEOTIDE SEQUENCE</scope>
    <source>
        <strain evidence="7">CGMCC 4.7201</strain>
    </source>
</reference>
<dbReference type="PANTHER" id="PTHR47053:SF1">
    <property type="entry name" value="MUREIN DD-ENDOPEPTIDASE MEPH-RELATED"/>
    <property type="match status" value="1"/>
</dbReference>
<feature type="compositionally biased region" description="Low complexity" evidence="5">
    <location>
        <begin position="138"/>
        <end position="160"/>
    </location>
</feature>
<dbReference type="EMBL" id="BMMS01000013">
    <property type="protein sequence ID" value="GGO89835.1"/>
    <property type="molecule type" value="Genomic_DNA"/>
</dbReference>
<keyword evidence="8" id="KW-1185">Reference proteome</keyword>
<protein>
    <recommendedName>
        <fullName evidence="6">NlpC/P60 domain-containing protein</fullName>
    </recommendedName>
</protein>
<accession>A0A917ZS54</accession>
<evidence type="ECO:0000313" key="7">
    <source>
        <dbReference type="EMBL" id="GGO89835.1"/>
    </source>
</evidence>
<dbReference type="PROSITE" id="PS51935">
    <property type="entry name" value="NLPC_P60"/>
    <property type="match status" value="1"/>
</dbReference>
<sequence>MFRNSTEGRAAQGARSGRHITGRRWVRTAGAVGGVLCGVALGGAVSPSSSAPSAPAADQLPERVPVQSIAALSDHTGQAAAVDRAVDRLGDEVAKDAAARREAAERKRKAAAAEARKKKAAREAAARREAAEERARASRSATRAALSPHPSASASTAAPQSSGGVQAAVSFALAQVGDSYVMGGNGPDAWDCSGLTQAAFARAGISLPRTADAQASAVRSISRSEVRSGDLLFWTNNGAASGVYHVGISLGGDRYVDAANPGAGVRTADFSFSAPQLFGRP</sequence>
<dbReference type="GO" id="GO:0008234">
    <property type="term" value="F:cysteine-type peptidase activity"/>
    <property type="evidence" value="ECO:0007669"/>
    <property type="project" value="UniProtKB-KW"/>
</dbReference>
<comment type="caution">
    <text evidence="7">The sequence shown here is derived from an EMBL/GenBank/DDBJ whole genome shotgun (WGS) entry which is preliminary data.</text>
</comment>
<reference evidence="7" key="1">
    <citation type="journal article" date="2014" name="Int. J. Syst. Evol. Microbiol.">
        <title>Complete genome sequence of Corynebacterium casei LMG S-19264T (=DSM 44701T), isolated from a smear-ripened cheese.</title>
        <authorList>
            <consortium name="US DOE Joint Genome Institute (JGI-PGF)"/>
            <person name="Walter F."/>
            <person name="Albersmeier A."/>
            <person name="Kalinowski J."/>
            <person name="Ruckert C."/>
        </authorList>
    </citation>
    <scope>NUCLEOTIDE SEQUENCE</scope>
    <source>
        <strain evidence="7">CGMCC 4.7201</strain>
    </source>
</reference>
<keyword evidence="3" id="KW-0378">Hydrolase</keyword>
<dbReference type="RefSeq" id="WP_189132514.1">
    <property type="nucleotide sequence ID" value="NZ_BMMS01000013.1"/>
</dbReference>
<dbReference type="SUPFAM" id="SSF54001">
    <property type="entry name" value="Cysteine proteinases"/>
    <property type="match status" value="1"/>
</dbReference>
<keyword evidence="4" id="KW-0788">Thiol protease</keyword>
<feature type="domain" description="NlpC/P60" evidence="6">
    <location>
        <begin position="162"/>
        <end position="281"/>
    </location>
</feature>
<gene>
    <name evidence="7" type="ORF">GCM10012280_34000</name>
</gene>
<evidence type="ECO:0000256" key="4">
    <source>
        <dbReference type="ARBA" id="ARBA00022807"/>
    </source>
</evidence>
<evidence type="ECO:0000313" key="8">
    <source>
        <dbReference type="Proteomes" id="UP000641932"/>
    </source>
</evidence>
<evidence type="ECO:0000256" key="3">
    <source>
        <dbReference type="ARBA" id="ARBA00022801"/>
    </source>
</evidence>
<dbReference type="PANTHER" id="PTHR47053">
    <property type="entry name" value="MUREIN DD-ENDOPEPTIDASE MEPH-RELATED"/>
    <property type="match status" value="1"/>
</dbReference>
<evidence type="ECO:0000256" key="5">
    <source>
        <dbReference type="SAM" id="MobiDB-lite"/>
    </source>
</evidence>
<dbReference type="InterPro" id="IPR038765">
    <property type="entry name" value="Papain-like_cys_pep_sf"/>
</dbReference>
<dbReference type="GO" id="GO:0006508">
    <property type="term" value="P:proteolysis"/>
    <property type="evidence" value="ECO:0007669"/>
    <property type="project" value="UniProtKB-KW"/>
</dbReference>
<dbReference type="InterPro" id="IPR000064">
    <property type="entry name" value="NLP_P60_dom"/>
</dbReference>
<comment type="similarity">
    <text evidence="1">Belongs to the peptidase C40 family.</text>
</comment>
<proteinExistence type="inferred from homology"/>
<evidence type="ECO:0000256" key="2">
    <source>
        <dbReference type="ARBA" id="ARBA00022670"/>
    </source>
</evidence>
<dbReference type="Pfam" id="PF00877">
    <property type="entry name" value="NLPC_P60"/>
    <property type="match status" value="1"/>
</dbReference>